<comment type="caution">
    <text evidence="1">The sequence shown here is derived from an EMBL/GenBank/DDBJ whole genome shotgun (WGS) entry which is preliminary data.</text>
</comment>
<evidence type="ECO:0000313" key="1">
    <source>
        <dbReference type="EMBL" id="EAQ33287.1"/>
    </source>
</evidence>
<name>A0ABM9WQT1_9GAMM</name>
<dbReference type="EMBL" id="AAMX01000001">
    <property type="protein sequence ID" value="EAQ33287.1"/>
    <property type="molecule type" value="Genomic_DNA"/>
</dbReference>
<evidence type="ECO:0000313" key="2">
    <source>
        <dbReference type="Proteomes" id="UP000016543"/>
    </source>
</evidence>
<accession>A0ABM9WQT1</accession>
<protein>
    <submittedName>
        <fullName evidence="1">Uncharacterized protein</fullName>
    </submittedName>
</protein>
<gene>
    <name evidence="1" type="ORF">OS145_02925</name>
</gene>
<proteinExistence type="predicted"/>
<keyword evidence="2" id="KW-1185">Reference proteome</keyword>
<sequence>MNLHFNPVVLFEDSWPFPIGHLKDISWSIEAEPIGRHDFEFTTSCDSPFEVENDRNYIEFFLSKKSVPFQHDDYPCQIIFLAILDSPHSGPIEIDRRFFGVVKTVWPRGLRKNA</sequence>
<dbReference type="Proteomes" id="UP000016543">
    <property type="component" value="Unassembled WGS sequence"/>
</dbReference>
<reference evidence="1 2" key="1">
    <citation type="submission" date="2006-01" db="EMBL/GenBank/DDBJ databases">
        <authorList>
            <person name="Brettar I."/>
            <person name="Hofle M."/>
            <person name="Ferriera S."/>
            <person name="Johnson J."/>
            <person name="Kravitz S."/>
            <person name="Halpern A."/>
            <person name="Remington K."/>
            <person name="Beeson K."/>
            <person name="Tran B."/>
            <person name="Rogers Y.-H."/>
            <person name="Friedman R."/>
            <person name="Venter J.C."/>
        </authorList>
    </citation>
    <scope>NUCLEOTIDE SEQUENCE [LARGE SCALE GENOMIC DNA]</scope>
    <source>
        <strain evidence="1 2">OS145</strain>
    </source>
</reference>
<organism evidence="1 2">
    <name type="scientific">Idiomarina baltica OS145</name>
    <dbReference type="NCBI Taxonomy" id="314276"/>
    <lineage>
        <taxon>Bacteria</taxon>
        <taxon>Pseudomonadati</taxon>
        <taxon>Pseudomonadota</taxon>
        <taxon>Gammaproteobacteria</taxon>
        <taxon>Alteromonadales</taxon>
        <taxon>Idiomarinaceae</taxon>
        <taxon>Idiomarina</taxon>
    </lineage>
</organism>